<keyword evidence="3" id="KW-1185">Reference proteome</keyword>
<feature type="chain" id="PRO_5046633981" evidence="1">
    <location>
        <begin position="25"/>
        <end position="190"/>
    </location>
</feature>
<accession>A0ABV7CCJ2</accession>
<reference evidence="3" key="1">
    <citation type="journal article" date="2019" name="Int. J. Syst. Evol. Microbiol.">
        <title>The Global Catalogue of Microorganisms (GCM) 10K type strain sequencing project: providing services to taxonomists for standard genome sequencing and annotation.</title>
        <authorList>
            <consortium name="The Broad Institute Genomics Platform"/>
            <consortium name="The Broad Institute Genome Sequencing Center for Infectious Disease"/>
            <person name="Wu L."/>
            <person name="Ma J."/>
        </authorList>
    </citation>
    <scope>NUCLEOTIDE SEQUENCE [LARGE SCALE GENOMIC DNA]</scope>
    <source>
        <strain evidence="3">KCTC 42730</strain>
    </source>
</reference>
<dbReference type="RefSeq" id="WP_377119835.1">
    <property type="nucleotide sequence ID" value="NZ_JBHRSD010000001.1"/>
</dbReference>
<gene>
    <name evidence="2" type="ORF">ACFOEE_00535</name>
</gene>
<evidence type="ECO:0000256" key="1">
    <source>
        <dbReference type="SAM" id="SignalP"/>
    </source>
</evidence>
<comment type="caution">
    <text evidence="2">The sequence shown here is derived from an EMBL/GenBank/DDBJ whole genome shotgun (WGS) entry which is preliminary data.</text>
</comment>
<protein>
    <submittedName>
        <fullName evidence="2">Uncharacterized protein</fullName>
    </submittedName>
</protein>
<organism evidence="2 3">
    <name type="scientific">Pseudoalteromonas fenneropenaei</name>
    <dbReference type="NCBI Taxonomy" id="1737459"/>
    <lineage>
        <taxon>Bacteria</taxon>
        <taxon>Pseudomonadati</taxon>
        <taxon>Pseudomonadota</taxon>
        <taxon>Gammaproteobacteria</taxon>
        <taxon>Alteromonadales</taxon>
        <taxon>Pseudoalteromonadaceae</taxon>
        <taxon>Pseudoalteromonas</taxon>
    </lineage>
</organism>
<dbReference type="EMBL" id="JBHRSD010000001">
    <property type="protein sequence ID" value="MFC3031018.1"/>
    <property type="molecule type" value="Genomic_DNA"/>
</dbReference>
<evidence type="ECO:0000313" key="3">
    <source>
        <dbReference type="Proteomes" id="UP001595453"/>
    </source>
</evidence>
<feature type="signal peptide" evidence="1">
    <location>
        <begin position="1"/>
        <end position="24"/>
    </location>
</feature>
<dbReference type="Proteomes" id="UP001595453">
    <property type="component" value="Unassembled WGS sequence"/>
</dbReference>
<keyword evidence="1" id="KW-0732">Signal</keyword>
<evidence type="ECO:0000313" key="2">
    <source>
        <dbReference type="EMBL" id="MFC3031018.1"/>
    </source>
</evidence>
<sequence>MTCFYTQLTMLLCFMALFTSCSFAQDSASALSEPNKLKQYATTPVERVAVKRYLQAVVDYTEQQEKCRATSRVISPQQLASLPTQDESQVVQILSYFYFETQQICIGEGVQSALATAYTVARVVYHNNNKALKLLDDLNYLVFMQEPEQIEASLAIQAISPAVIAEFRSSGLFATPFNLLDSVETYEQYK</sequence>
<name>A0ABV7CCJ2_9GAMM</name>
<proteinExistence type="predicted"/>